<keyword evidence="4" id="KW-0862">Zinc</keyword>
<evidence type="ECO:0000256" key="6">
    <source>
        <dbReference type="PROSITE-ProRule" id="PRU00228"/>
    </source>
</evidence>
<dbReference type="SMART" id="SM00291">
    <property type="entry name" value="ZnF_ZZ"/>
    <property type="match status" value="1"/>
</dbReference>
<evidence type="ECO:0000256" key="5">
    <source>
        <dbReference type="ARBA" id="ARBA00023329"/>
    </source>
</evidence>
<dbReference type="GO" id="GO:0008270">
    <property type="term" value="F:zinc ion binding"/>
    <property type="evidence" value="ECO:0007669"/>
    <property type="project" value="UniProtKB-KW"/>
</dbReference>
<dbReference type="PROSITE" id="PS50030">
    <property type="entry name" value="UBA"/>
    <property type="match status" value="1"/>
</dbReference>
<dbReference type="CDD" id="cd14319">
    <property type="entry name" value="UBA_NBR1"/>
    <property type="match status" value="2"/>
</dbReference>
<dbReference type="CDD" id="cd14947">
    <property type="entry name" value="NBR1_like"/>
    <property type="match status" value="1"/>
</dbReference>
<dbReference type="InterPro" id="IPR053793">
    <property type="entry name" value="PB1-like"/>
</dbReference>
<dbReference type="SUPFAM" id="SSF46934">
    <property type="entry name" value="UBA-like"/>
    <property type="match status" value="1"/>
</dbReference>
<dbReference type="InterPro" id="IPR000270">
    <property type="entry name" value="PB1_dom"/>
</dbReference>
<dbReference type="InterPro" id="IPR043145">
    <property type="entry name" value="Znf_ZZ_sf"/>
</dbReference>
<keyword evidence="3 6" id="KW-0863">Zinc-finger</keyword>
<evidence type="ECO:0000259" key="9">
    <source>
        <dbReference type="PROSITE" id="PS51745"/>
    </source>
</evidence>
<evidence type="ECO:0000313" key="11">
    <source>
        <dbReference type="Proteomes" id="UP001179952"/>
    </source>
</evidence>
<dbReference type="InterPro" id="IPR013783">
    <property type="entry name" value="Ig-like_fold"/>
</dbReference>
<proteinExistence type="predicted"/>
<evidence type="ECO:0000256" key="2">
    <source>
        <dbReference type="ARBA" id="ARBA00022723"/>
    </source>
</evidence>
<keyword evidence="11" id="KW-1185">Reference proteome</keyword>
<dbReference type="Pfam" id="PF00564">
    <property type="entry name" value="PB1"/>
    <property type="match status" value="1"/>
</dbReference>
<dbReference type="InterPro" id="IPR056893">
    <property type="entry name" value="UBA_Nbr1_C"/>
</dbReference>
<dbReference type="Pfam" id="PF00569">
    <property type="entry name" value="ZZ"/>
    <property type="match status" value="1"/>
</dbReference>
<dbReference type="SUPFAM" id="SSF54277">
    <property type="entry name" value="CAD &amp; PB1 domains"/>
    <property type="match status" value="1"/>
</dbReference>
<dbReference type="Gene3D" id="1.10.8.10">
    <property type="entry name" value="DNA helicase RuvA subunit, C-terminal domain"/>
    <property type="match status" value="2"/>
</dbReference>
<keyword evidence="2" id="KW-0479">Metal-binding</keyword>
<dbReference type="SUPFAM" id="SSF57850">
    <property type="entry name" value="RING/U-box"/>
    <property type="match status" value="1"/>
</dbReference>
<dbReference type="PANTHER" id="PTHR20930:SF0">
    <property type="entry name" value="PROTEIN ILRUN"/>
    <property type="match status" value="1"/>
</dbReference>
<dbReference type="FunFam" id="2.60.40.10:FF:000199">
    <property type="entry name" value="next to BRCA1 gene 1 protein-like"/>
    <property type="match status" value="1"/>
</dbReference>
<dbReference type="Proteomes" id="UP001179952">
    <property type="component" value="Unassembled WGS sequence"/>
</dbReference>
<accession>A0AAV9A363</accession>
<dbReference type="Pfam" id="PF24932">
    <property type="entry name" value="UBA_NBR1_C"/>
    <property type="match status" value="2"/>
</dbReference>
<comment type="subcellular location">
    <subcellularLocation>
        <location evidence="1">Cytoplasmic vesicle</location>
        <location evidence="1">Autophagosome</location>
    </subcellularLocation>
</comment>
<sequence length="513" mass="56852">MIDFTMGSLRSKIIVLFNFKPDADLTLTYIDEDGDVVTLMDDNDLHDAVILQRLNPLRITVQLNSNITAGNSDARLPTPTQRYGPPKTHYSVDEFLNSIFEEALKHAPEPVHAAISKVSGDLQSLVSKSALPAAEIVEHLLKSFHTGVHCDGCGVHPIMGYRYKSKVKEDYDLCSTCFSTMGNEADYFKIDKLKLESRFIQDVSVLDGTLMAPGSRFTKIWRMFNNGNVEWPSGTQLVWIGGDQFGDTGSVLLEISSNGFPIGGEIDVAVDFTAPSRPGRYTSYWRMAAPSGQKFGQRVWVLIQVDNRSDIMVNGFHGVPKLNLPPQNSGQKGKEIVDVNAEPMEHSPSPVPDLSHITMEIIKPLTVGLSGDRTMDPMQVDELMANLSGSGSPAAVSYPLIDLSVPDSETTPFAPPPPMTTTEDNSLEQILLKELEEMGFKQIDLNKEILRRNEYDLERSVDELCGIFEWDPLLVELEEMGFSDKEKNKEVLLKNGGSIKRAVMDLIAKEKGE</sequence>
<dbReference type="InterPro" id="IPR000433">
    <property type="entry name" value="Znf_ZZ"/>
</dbReference>
<reference evidence="10" key="2">
    <citation type="submission" date="2023-06" db="EMBL/GenBank/DDBJ databases">
        <authorList>
            <person name="Ma L."/>
            <person name="Liu K.-W."/>
            <person name="Li Z."/>
            <person name="Hsiao Y.-Y."/>
            <person name="Qi Y."/>
            <person name="Fu T."/>
            <person name="Tang G."/>
            <person name="Zhang D."/>
            <person name="Sun W.-H."/>
            <person name="Liu D.-K."/>
            <person name="Li Y."/>
            <person name="Chen G.-Z."/>
            <person name="Liu X.-D."/>
            <person name="Liao X.-Y."/>
            <person name="Jiang Y.-T."/>
            <person name="Yu X."/>
            <person name="Hao Y."/>
            <person name="Huang J."/>
            <person name="Zhao X.-W."/>
            <person name="Ke S."/>
            <person name="Chen Y.-Y."/>
            <person name="Wu W.-L."/>
            <person name="Hsu J.-L."/>
            <person name="Lin Y.-F."/>
            <person name="Huang M.-D."/>
            <person name="Li C.-Y."/>
            <person name="Huang L."/>
            <person name="Wang Z.-W."/>
            <person name="Zhao X."/>
            <person name="Zhong W.-Y."/>
            <person name="Peng D.-H."/>
            <person name="Ahmad S."/>
            <person name="Lan S."/>
            <person name="Zhang J.-S."/>
            <person name="Tsai W.-C."/>
            <person name="Van De Peer Y."/>
            <person name="Liu Z.-J."/>
        </authorList>
    </citation>
    <scope>NUCLEOTIDE SEQUENCE</scope>
    <source>
        <strain evidence="10">SCP</strain>
        <tissue evidence="10">Leaves</tissue>
    </source>
</reference>
<name>A0AAV9A363_ACOGR</name>
<reference evidence="10" key="1">
    <citation type="journal article" date="2023" name="Nat. Commun.">
        <title>Diploid and tetraploid genomes of Acorus and the evolution of monocots.</title>
        <authorList>
            <person name="Ma L."/>
            <person name="Liu K.W."/>
            <person name="Li Z."/>
            <person name="Hsiao Y.Y."/>
            <person name="Qi Y."/>
            <person name="Fu T."/>
            <person name="Tang G.D."/>
            <person name="Zhang D."/>
            <person name="Sun W.H."/>
            <person name="Liu D.K."/>
            <person name="Li Y."/>
            <person name="Chen G.Z."/>
            <person name="Liu X.D."/>
            <person name="Liao X.Y."/>
            <person name="Jiang Y.T."/>
            <person name="Yu X."/>
            <person name="Hao Y."/>
            <person name="Huang J."/>
            <person name="Zhao X.W."/>
            <person name="Ke S."/>
            <person name="Chen Y.Y."/>
            <person name="Wu W.L."/>
            <person name="Hsu J.L."/>
            <person name="Lin Y.F."/>
            <person name="Huang M.D."/>
            <person name="Li C.Y."/>
            <person name="Huang L."/>
            <person name="Wang Z.W."/>
            <person name="Zhao X."/>
            <person name="Zhong W.Y."/>
            <person name="Peng D.H."/>
            <person name="Ahmad S."/>
            <person name="Lan S."/>
            <person name="Zhang J.S."/>
            <person name="Tsai W.C."/>
            <person name="Van de Peer Y."/>
            <person name="Liu Z.J."/>
        </authorList>
    </citation>
    <scope>NUCLEOTIDE SEQUENCE</scope>
    <source>
        <strain evidence="10">SCP</strain>
    </source>
</reference>
<evidence type="ECO:0000259" key="7">
    <source>
        <dbReference type="PROSITE" id="PS50030"/>
    </source>
</evidence>
<dbReference type="AlphaFoldDB" id="A0AAV9A363"/>
<dbReference type="GO" id="GO:0005776">
    <property type="term" value="C:autophagosome"/>
    <property type="evidence" value="ECO:0007669"/>
    <property type="project" value="UniProtKB-SubCell"/>
</dbReference>
<dbReference type="PANTHER" id="PTHR20930">
    <property type="entry name" value="OVARIAN CARCINOMA ANTIGEN CA125-RELATED"/>
    <property type="match status" value="1"/>
</dbReference>
<protein>
    <submittedName>
        <fullName evidence="10">Uncharacterized protein</fullName>
    </submittedName>
</protein>
<gene>
    <name evidence="10" type="ORF">QJS04_geneDACA014847</name>
</gene>
<keyword evidence="5" id="KW-0968">Cytoplasmic vesicle</keyword>
<evidence type="ECO:0000256" key="1">
    <source>
        <dbReference type="ARBA" id="ARBA00004419"/>
    </source>
</evidence>
<dbReference type="Gene3D" id="2.60.40.10">
    <property type="entry name" value="Immunoglobulins"/>
    <property type="match status" value="1"/>
</dbReference>
<dbReference type="EMBL" id="JAUJYN010000015">
    <property type="protein sequence ID" value="KAK1258571.1"/>
    <property type="molecule type" value="Genomic_DNA"/>
</dbReference>
<dbReference type="Gene3D" id="3.10.20.90">
    <property type="entry name" value="Phosphatidylinositol 3-kinase Catalytic Subunit, Chain A, domain 1"/>
    <property type="match status" value="1"/>
</dbReference>
<dbReference type="InterPro" id="IPR032350">
    <property type="entry name" value="Nbr1_FW"/>
</dbReference>
<dbReference type="InterPro" id="IPR015940">
    <property type="entry name" value="UBA"/>
</dbReference>
<comment type="caution">
    <text evidence="10">The sequence shown here is derived from an EMBL/GenBank/DDBJ whole genome shotgun (WGS) entry which is preliminary data.</text>
</comment>
<organism evidence="10 11">
    <name type="scientific">Acorus gramineus</name>
    <name type="common">Dwarf sweet flag</name>
    <dbReference type="NCBI Taxonomy" id="55184"/>
    <lineage>
        <taxon>Eukaryota</taxon>
        <taxon>Viridiplantae</taxon>
        <taxon>Streptophyta</taxon>
        <taxon>Embryophyta</taxon>
        <taxon>Tracheophyta</taxon>
        <taxon>Spermatophyta</taxon>
        <taxon>Magnoliopsida</taxon>
        <taxon>Liliopsida</taxon>
        <taxon>Acoraceae</taxon>
        <taxon>Acorus</taxon>
    </lineage>
</organism>
<feature type="domain" description="PB1" evidence="9">
    <location>
        <begin position="1"/>
        <end position="64"/>
    </location>
</feature>
<feature type="domain" description="ZZ-type" evidence="8">
    <location>
        <begin position="145"/>
        <end position="195"/>
    </location>
</feature>
<dbReference type="PROSITE" id="PS50135">
    <property type="entry name" value="ZF_ZZ_2"/>
    <property type="match status" value="1"/>
</dbReference>
<dbReference type="Pfam" id="PF16158">
    <property type="entry name" value="N_BRCA1_IG"/>
    <property type="match status" value="1"/>
</dbReference>
<evidence type="ECO:0000256" key="3">
    <source>
        <dbReference type="ARBA" id="ARBA00022771"/>
    </source>
</evidence>
<dbReference type="Gene3D" id="3.30.60.90">
    <property type="match status" value="1"/>
</dbReference>
<dbReference type="PROSITE" id="PS51745">
    <property type="entry name" value="PB1"/>
    <property type="match status" value="1"/>
</dbReference>
<evidence type="ECO:0000259" key="8">
    <source>
        <dbReference type="PROSITE" id="PS50135"/>
    </source>
</evidence>
<dbReference type="GO" id="GO:0031410">
    <property type="term" value="C:cytoplasmic vesicle"/>
    <property type="evidence" value="ECO:0007669"/>
    <property type="project" value="UniProtKB-KW"/>
</dbReference>
<dbReference type="InterPro" id="IPR009060">
    <property type="entry name" value="UBA-like_sf"/>
</dbReference>
<evidence type="ECO:0000256" key="4">
    <source>
        <dbReference type="ARBA" id="ARBA00022833"/>
    </source>
</evidence>
<evidence type="ECO:0000313" key="10">
    <source>
        <dbReference type="EMBL" id="KAK1258571.1"/>
    </source>
</evidence>
<feature type="domain" description="UBA" evidence="7">
    <location>
        <begin position="460"/>
        <end position="509"/>
    </location>
</feature>